<proteinExistence type="predicted"/>
<dbReference type="InterPro" id="IPR015315">
    <property type="entry name" value="DUF1963"/>
</dbReference>
<feature type="chain" id="PRO_5044192988" description="Programmed cell death protein 2 C-terminal domain-containing protein" evidence="1">
    <location>
        <begin position="22"/>
        <end position="382"/>
    </location>
</feature>
<dbReference type="EnsemblProtists" id="EOD15365">
    <property type="protein sequence ID" value="EOD15365"/>
    <property type="gene ID" value="EMIHUDRAFT_211535"/>
</dbReference>
<dbReference type="GeneID" id="17261511"/>
<keyword evidence="3" id="KW-1185">Reference proteome</keyword>
<accession>A0A0D3IVT0</accession>
<dbReference type="RefSeq" id="XP_005767794.1">
    <property type="nucleotide sequence ID" value="XM_005767737.1"/>
</dbReference>
<dbReference type="Gene3D" id="2.30.320.10">
    <property type="entry name" value="YwqG-like"/>
    <property type="match status" value="1"/>
</dbReference>
<organism evidence="2 3">
    <name type="scientific">Emiliania huxleyi (strain CCMP1516)</name>
    <dbReference type="NCBI Taxonomy" id="280463"/>
    <lineage>
        <taxon>Eukaryota</taxon>
        <taxon>Haptista</taxon>
        <taxon>Haptophyta</taxon>
        <taxon>Prymnesiophyceae</taxon>
        <taxon>Isochrysidales</taxon>
        <taxon>Noelaerhabdaceae</taxon>
        <taxon>Emiliania</taxon>
    </lineage>
</organism>
<reference evidence="3" key="1">
    <citation type="journal article" date="2013" name="Nature">
        <title>Pan genome of the phytoplankton Emiliania underpins its global distribution.</title>
        <authorList>
            <person name="Read B.A."/>
            <person name="Kegel J."/>
            <person name="Klute M.J."/>
            <person name="Kuo A."/>
            <person name="Lefebvre S.C."/>
            <person name="Maumus F."/>
            <person name="Mayer C."/>
            <person name="Miller J."/>
            <person name="Monier A."/>
            <person name="Salamov A."/>
            <person name="Young J."/>
            <person name="Aguilar M."/>
            <person name="Claverie J.M."/>
            <person name="Frickenhaus S."/>
            <person name="Gonzalez K."/>
            <person name="Herman E.K."/>
            <person name="Lin Y.C."/>
            <person name="Napier J."/>
            <person name="Ogata H."/>
            <person name="Sarno A.F."/>
            <person name="Shmutz J."/>
            <person name="Schroeder D."/>
            <person name="de Vargas C."/>
            <person name="Verret F."/>
            <person name="von Dassow P."/>
            <person name="Valentin K."/>
            <person name="Van de Peer Y."/>
            <person name="Wheeler G."/>
            <person name="Dacks J.B."/>
            <person name="Delwiche C.F."/>
            <person name="Dyhrman S.T."/>
            <person name="Glockner G."/>
            <person name="John U."/>
            <person name="Richards T."/>
            <person name="Worden A.Z."/>
            <person name="Zhang X."/>
            <person name="Grigoriev I.V."/>
            <person name="Allen A.E."/>
            <person name="Bidle K."/>
            <person name="Borodovsky M."/>
            <person name="Bowler C."/>
            <person name="Brownlee C."/>
            <person name="Cock J.M."/>
            <person name="Elias M."/>
            <person name="Gladyshev V.N."/>
            <person name="Groth M."/>
            <person name="Guda C."/>
            <person name="Hadaegh A."/>
            <person name="Iglesias-Rodriguez M.D."/>
            <person name="Jenkins J."/>
            <person name="Jones B.M."/>
            <person name="Lawson T."/>
            <person name="Leese F."/>
            <person name="Lindquist E."/>
            <person name="Lobanov A."/>
            <person name="Lomsadze A."/>
            <person name="Malik S.B."/>
            <person name="Marsh M.E."/>
            <person name="Mackinder L."/>
            <person name="Mock T."/>
            <person name="Mueller-Roeber B."/>
            <person name="Pagarete A."/>
            <person name="Parker M."/>
            <person name="Probert I."/>
            <person name="Quesneville H."/>
            <person name="Raines C."/>
            <person name="Rensing S.A."/>
            <person name="Riano-Pachon D.M."/>
            <person name="Richier S."/>
            <person name="Rokitta S."/>
            <person name="Shiraiwa Y."/>
            <person name="Soanes D.M."/>
            <person name="van der Giezen M."/>
            <person name="Wahlund T.M."/>
            <person name="Williams B."/>
            <person name="Wilson W."/>
            <person name="Wolfe G."/>
            <person name="Wurch L.L."/>
        </authorList>
    </citation>
    <scope>NUCLEOTIDE SEQUENCE</scope>
</reference>
<dbReference type="InterPro" id="IPR035948">
    <property type="entry name" value="YwqG-like_sf"/>
</dbReference>
<dbReference type="KEGG" id="ehx:EMIHUDRAFT_211535"/>
<feature type="signal peptide" evidence="1">
    <location>
        <begin position="1"/>
        <end position="21"/>
    </location>
</feature>
<dbReference type="PaxDb" id="2903-EOD15365"/>
<evidence type="ECO:0000256" key="1">
    <source>
        <dbReference type="SAM" id="SignalP"/>
    </source>
</evidence>
<evidence type="ECO:0008006" key="4">
    <source>
        <dbReference type="Google" id="ProtNLM"/>
    </source>
</evidence>
<protein>
    <recommendedName>
        <fullName evidence="4">Programmed cell death protein 2 C-terminal domain-containing protein</fullName>
    </recommendedName>
</protein>
<evidence type="ECO:0000313" key="2">
    <source>
        <dbReference type="EnsemblProtists" id="EOD15365"/>
    </source>
</evidence>
<reference evidence="2" key="2">
    <citation type="submission" date="2024-10" db="UniProtKB">
        <authorList>
            <consortium name="EnsemblProtists"/>
        </authorList>
    </citation>
    <scope>IDENTIFICATION</scope>
</reference>
<sequence length="382" mass="41185">MLSLMFLPGGFLQGAFVPCCAHVAADVASPCAPVSAVKSCSKSQALRCGLVPVFMQEEEDGAASYASIDEVRELVHAIGLDPEVLKLSVRMERAVHDSLSKAAPTLRKSVRSAIELELSALDGPEPTGPVSKLGGVPWLKPDDQWPTCKCCGQPLAFFAQLNLGALRGSVTLPPSSPPIGIVPELSRSSGLLQLWGCTDGFRIEDPQDPEAMMAAAVMREAMAADLAQEDIDCLRDIDCEDATYDNPFGGTEFLRLVPQEELGSPTPPSGVPVLPTDLVSAVGVRAELGFEDSELREERWRVGSELGRFADWLEYSGGHGNWVGGWADWLQGPRYPECPKCSEPMTNVLFNWDGGAIDMDVPAIVTQCPKCPEQLAFLWDLD</sequence>
<dbReference type="Proteomes" id="UP000013827">
    <property type="component" value="Unassembled WGS sequence"/>
</dbReference>
<keyword evidence="1" id="KW-0732">Signal</keyword>
<evidence type="ECO:0000313" key="3">
    <source>
        <dbReference type="Proteomes" id="UP000013827"/>
    </source>
</evidence>
<dbReference type="AlphaFoldDB" id="A0A0D3IVT0"/>
<dbReference type="HOGENOM" id="CLU_724485_0_0_1"/>
<dbReference type="Pfam" id="PF09234">
    <property type="entry name" value="DUF1963"/>
    <property type="match status" value="1"/>
</dbReference>
<name>A0A0D3IVT0_EMIH1</name>
<dbReference type="SUPFAM" id="SSF103032">
    <property type="entry name" value="Hypothetical protein YwqG"/>
    <property type="match status" value="1"/>
</dbReference>